<reference evidence="2 3" key="1">
    <citation type="submission" date="2018-05" db="EMBL/GenBank/DDBJ databases">
        <title>Marinilabilia rubrum sp. nov., isolated from saltern sediment.</title>
        <authorList>
            <person name="Zhang R."/>
        </authorList>
    </citation>
    <scope>NUCLEOTIDE SEQUENCE [LARGE SCALE GENOMIC DNA]</scope>
    <source>
        <strain evidence="2 3">WTE16</strain>
    </source>
</reference>
<protein>
    <recommendedName>
        <fullName evidence="4">DUF4270 domain-containing protein</fullName>
    </recommendedName>
</protein>
<keyword evidence="3" id="KW-1185">Reference proteome</keyword>
<dbReference type="OrthoDB" id="1092930at2"/>
<dbReference type="PROSITE" id="PS51257">
    <property type="entry name" value="PROKAR_LIPOPROTEIN"/>
    <property type="match status" value="1"/>
</dbReference>
<dbReference type="Proteomes" id="UP000244956">
    <property type="component" value="Unassembled WGS sequence"/>
</dbReference>
<organism evidence="2 3">
    <name type="scientific">Marinilabilia rubra</name>
    <dbReference type="NCBI Taxonomy" id="2162893"/>
    <lineage>
        <taxon>Bacteria</taxon>
        <taxon>Pseudomonadati</taxon>
        <taxon>Bacteroidota</taxon>
        <taxon>Bacteroidia</taxon>
        <taxon>Marinilabiliales</taxon>
        <taxon>Marinilabiliaceae</taxon>
        <taxon>Marinilabilia</taxon>
    </lineage>
</organism>
<comment type="caution">
    <text evidence="2">The sequence shown here is derived from an EMBL/GenBank/DDBJ whole genome shotgun (WGS) entry which is preliminary data.</text>
</comment>
<accession>A0A2U2BC00</accession>
<gene>
    <name evidence="2" type="ORF">DDZ16_05945</name>
</gene>
<evidence type="ECO:0000313" key="2">
    <source>
        <dbReference type="EMBL" id="PWE00553.1"/>
    </source>
</evidence>
<dbReference type="InterPro" id="IPR025366">
    <property type="entry name" value="DUF4270"/>
</dbReference>
<feature type="signal peptide" evidence="1">
    <location>
        <begin position="1"/>
        <end position="26"/>
    </location>
</feature>
<proteinExistence type="predicted"/>
<keyword evidence="1" id="KW-0732">Signal</keyword>
<evidence type="ECO:0000313" key="3">
    <source>
        <dbReference type="Proteomes" id="UP000244956"/>
    </source>
</evidence>
<dbReference type="AlphaFoldDB" id="A0A2U2BC00"/>
<evidence type="ECO:0000256" key="1">
    <source>
        <dbReference type="SAM" id="SignalP"/>
    </source>
</evidence>
<sequence>MQNKKVKGINLLFQVLLFILIPLASSCSEGDFSIGDDFVTSDTYTAITDTFALDLSTFRMDTVETSATGVALCGYSETHETSSTAFFRIGVPTSRVDDKEQFDSLCLVMNHSGYYLGDTTKLFGLDVHLLDEEITTNKSGTICNDDWFDYSPVPAGSSHYYPEPNAERELSIRLSDDLGKMLLDTLQRNSFLTSADFEEIIKGVALTPDKEGSDAIMGYNASEGSINIRLYTHLTELEEIEITHNFPLTSTSYQFNHIESISEEPLLQGLTSYKQTVSETQLDHSAVLQGGTGFFTRIDIEGLSSMKALENKGRIVKANLLIGVHKEQNQTQNPPSSLFLLEADNINQLSSYIVDSSGSTVTGTLTQATSLYEETWVYSFDITYFLNALINEEVISDGTGIVVALSQDDLEGSVTKLKFKGYTDSSAETRLNVFYYNYDKE</sequence>
<feature type="chain" id="PRO_5015750309" description="DUF4270 domain-containing protein" evidence="1">
    <location>
        <begin position="27"/>
        <end position="441"/>
    </location>
</feature>
<dbReference type="EMBL" id="QEWP01000003">
    <property type="protein sequence ID" value="PWE00553.1"/>
    <property type="molecule type" value="Genomic_DNA"/>
</dbReference>
<evidence type="ECO:0008006" key="4">
    <source>
        <dbReference type="Google" id="ProtNLM"/>
    </source>
</evidence>
<dbReference type="Pfam" id="PF14092">
    <property type="entry name" value="DUF4270"/>
    <property type="match status" value="1"/>
</dbReference>
<name>A0A2U2BC00_9BACT</name>
<dbReference type="RefSeq" id="WP_109263592.1">
    <property type="nucleotide sequence ID" value="NZ_QEWP01000003.1"/>
</dbReference>